<dbReference type="SMART" id="SM00086">
    <property type="entry name" value="PAC"/>
    <property type="match status" value="1"/>
</dbReference>
<evidence type="ECO:0000259" key="11">
    <source>
        <dbReference type="PROSITE" id="PS50112"/>
    </source>
</evidence>
<accession>A0A852VBN1</accession>
<evidence type="ECO:0000313" key="14">
    <source>
        <dbReference type="Proteomes" id="UP000564385"/>
    </source>
</evidence>
<dbReference type="AlphaFoldDB" id="A0A852VBN1"/>
<evidence type="ECO:0000259" key="12">
    <source>
        <dbReference type="PROSITE" id="PS50113"/>
    </source>
</evidence>
<dbReference type="InterPro" id="IPR000014">
    <property type="entry name" value="PAS"/>
</dbReference>
<evidence type="ECO:0000256" key="4">
    <source>
        <dbReference type="ARBA" id="ARBA00022679"/>
    </source>
</evidence>
<evidence type="ECO:0000256" key="2">
    <source>
        <dbReference type="ARBA" id="ARBA00012438"/>
    </source>
</evidence>
<dbReference type="InterPro" id="IPR000700">
    <property type="entry name" value="PAS-assoc_C"/>
</dbReference>
<dbReference type="Pfam" id="PF02518">
    <property type="entry name" value="HATPase_c"/>
    <property type="match status" value="1"/>
</dbReference>
<dbReference type="GO" id="GO:0006355">
    <property type="term" value="P:regulation of DNA-templated transcription"/>
    <property type="evidence" value="ECO:0007669"/>
    <property type="project" value="InterPro"/>
</dbReference>
<dbReference type="SUPFAM" id="SSF55874">
    <property type="entry name" value="ATPase domain of HSP90 chaperone/DNA topoisomerase II/histidine kinase"/>
    <property type="match status" value="1"/>
</dbReference>
<dbReference type="InterPro" id="IPR004358">
    <property type="entry name" value="Sig_transdc_His_kin-like_C"/>
</dbReference>
<feature type="transmembrane region" description="Helical" evidence="9">
    <location>
        <begin position="179"/>
        <end position="196"/>
    </location>
</feature>
<evidence type="ECO:0000259" key="10">
    <source>
        <dbReference type="PROSITE" id="PS50109"/>
    </source>
</evidence>
<dbReference type="CDD" id="cd00082">
    <property type="entry name" value="HisKA"/>
    <property type="match status" value="1"/>
</dbReference>
<dbReference type="Gene3D" id="3.30.565.10">
    <property type="entry name" value="Histidine kinase-like ATPase, C-terminal domain"/>
    <property type="match status" value="1"/>
</dbReference>
<dbReference type="InterPro" id="IPR003661">
    <property type="entry name" value="HisK_dim/P_dom"/>
</dbReference>
<dbReference type="Pfam" id="PF00989">
    <property type="entry name" value="PAS"/>
    <property type="match status" value="1"/>
</dbReference>
<dbReference type="InterPro" id="IPR036097">
    <property type="entry name" value="HisK_dim/P_sf"/>
</dbReference>
<dbReference type="InterPro" id="IPR003594">
    <property type="entry name" value="HATPase_dom"/>
</dbReference>
<proteinExistence type="predicted"/>
<keyword evidence="5" id="KW-0547">Nucleotide-binding</keyword>
<dbReference type="SUPFAM" id="SSF47384">
    <property type="entry name" value="Homodimeric domain of signal transducing histidine kinase"/>
    <property type="match status" value="1"/>
</dbReference>
<comment type="caution">
    <text evidence="13">The sequence shown here is derived from an EMBL/GenBank/DDBJ whole genome shotgun (WGS) entry which is preliminary data.</text>
</comment>
<dbReference type="Pfam" id="PF00512">
    <property type="entry name" value="HisKA"/>
    <property type="match status" value="1"/>
</dbReference>
<feature type="domain" description="Histidine kinase" evidence="10">
    <location>
        <begin position="369"/>
        <end position="584"/>
    </location>
</feature>
<dbReference type="NCBIfam" id="TIGR00229">
    <property type="entry name" value="sensory_box"/>
    <property type="match status" value="1"/>
</dbReference>
<dbReference type="PRINTS" id="PR00344">
    <property type="entry name" value="BCTRLSENSOR"/>
</dbReference>
<dbReference type="PROSITE" id="PS50113">
    <property type="entry name" value="PAC"/>
    <property type="match status" value="1"/>
</dbReference>
<dbReference type="InterPro" id="IPR035965">
    <property type="entry name" value="PAS-like_dom_sf"/>
</dbReference>
<comment type="catalytic activity">
    <reaction evidence="1">
        <text>ATP + protein L-histidine = ADP + protein N-phospho-L-histidine.</text>
        <dbReference type="EC" id="2.7.13.3"/>
    </reaction>
</comment>
<dbReference type="CDD" id="cd00130">
    <property type="entry name" value="PAS"/>
    <property type="match status" value="1"/>
</dbReference>
<dbReference type="EMBL" id="JACCCU010000001">
    <property type="protein sequence ID" value="NYF90318.1"/>
    <property type="molecule type" value="Genomic_DNA"/>
</dbReference>
<feature type="domain" description="PAC" evidence="12">
    <location>
        <begin position="304"/>
        <end position="356"/>
    </location>
</feature>
<dbReference type="GO" id="GO:0000155">
    <property type="term" value="F:phosphorelay sensor kinase activity"/>
    <property type="evidence" value="ECO:0007669"/>
    <property type="project" value="InterPro"/>
</dbReference>
<dbReference type="Gene3D" id="3.30.450.20">
    <property type="entry name" value="PAS domain"/>
    <property type="match status" value="1"/>
</dbReference>
<keyword evidence="4" id="KW-0808">Transferase</keyword>
<name>A0A852VBN1_9BACT</name>
<dbReference type="PROSITE" id="PS50109">
    <property type="entry name" value="HIS_KIN"/>
    <property type="match status" value="1"/>
</dbReference>
<reference evidence="13 14" key="1">
    <citation type="submission" date="2020-07" db="EMBL/GenBank/DDBJ databases">
        <title>Genomic Encyclopedia of Type Strains, Phase IV (KMG-V): Genome sequencing to study the core and pangenomes of soil and plant-associated prokaryotes.</title>
        <authorList>
            <person name="Whitman W."/>
        </authorList>
    </citation>
    <scope>NUCLEOTIDE SEQUENCE [LARGE SCALE GENOMIC DNA]</scope>
    <source>
        <strain evidence="13 14">M8UP22</strain>
    </source>
</reference>
<keyword evidence="3" id="KW-0597">Phosphoprotein</keyword>
<evidence type="ECO:0000256" key="8">
    <source>
        <dbReference type="ARBA" id="ARBA00023012"/>
    </source>
</evidence>
<dbReference type="GO" id="GO:0005524">
    <property type="term" value="F:ATP binding"/>
    <property type="evidence" value="ECO:0007669"/>
    <property type="project" value="UniProtKB-KW"/>
</dbReference>
<dbReference type="PANTHER" id="PTHR43065">
    <property type="entry name" value="SENSOR HISTIDINE KINASE"/>
    <property type="match status" value="1"/>
</dbReference>
<dbReference type="Gene3D" id="1.10.287.130">
    <property type="match status" value="1"/>
</dbReference>
<dbReference type="SMART" id="SM00387">
    <property type="entry name" value="HATPase_c"/>
    <property type="match status" value="1"/>
</dbReference>
<dbReference type="Proteomes" id="UP000564385">
    <property type="component" value="Unassembled WGS sequence"/>
</dbReference>
<dbReference type="PANTHER" id="PTHR43065:SF10">
    <property type="entry name" value="PEROXIDE STRESS-ACTIVATED HISTIDINE KINASE MAK3"/>
    <property type="match status" value="1"/>
</dbReference>
<dbReference type="SMART" id="SM00388">
    <property type="entry name" value="HisKA"/>
    <property type="match status" value="1"/>
</dbReference>
<keyword evidence="7" id="KW-0067">ATP-binding</keyword>
<evidence type="ECO:0000256" key="1">
    <source>
        <dbReference type="ARBA" id="ARBA00000085"/>
    </source>
</evidence>
<keyword evidence="8" id="KW-0902">Two-component regulatory system</keyword>
<dbReference type="SMART" id="SM00091">
    <property type="entry name" value="PAS"/>
    <property type="match status" value="1"/>
</dbReference>
<keyword evidence="6" id="KW-0418">Kinase</keyword>
<dbReference type="InterPro" id="IPR036890">
    <property type="entry name" value="HATPase_C_sf"/>
</dbReference>
<evidence type="ECO:0000313" key="13">
    <source>
        <dbReference type="EMBL" id="NYF90318.1"/>
    </source>
</evidence>
<dbReference type="CDD" id="cd19410">
    <property type="entry name" value="HK9-like_sensor"/>
    <property type="match status" value="1"/>
</dbReference>
<keyword evidence="9" id="KW-0812">Transmembrane</keyword>
<dbReference type="SUPFAM" id="SSF55785">
    <property type="entry name" value="PYP-like sensor domain (PAS domain)"/>
    <property type="match status" value="1"/>
</dbReference>
<evidence type="ECO:0000256" key="7">
    <source>
        <dbReference type="ARBA" id="ARBA00022840"/>
    </source>
</evidence>
<protein>
    <recommendedName>
        <fullName evidence="2">histidine kinase</fullName>
        <ecNumber evidence="2">2.7.13.3</ecNumber>
    </recommendedName>
</protein>
<gene>
    <name evidence="13" type="ORF">HDF08_002385</name>
</gene>
<dbReference type="InterPro" id="IPR005467">
    <property type="entry name" value="His_kinase_dom"/>
</dbReference>
<dbReference type="PROSITE" id="PS50112">
    <property type="entry name" value="PAS"/>
    <property type="match status" value="1"/>
</dbReference>
<evidence type="ECO:0000256" key="5">
    <source>
        <dbReference type="ARBA" id="ARBA00022741"/>
    </source>
</evidence>
<dbReference type="CDD" id="cd00075">
    <property type="entry name" value="HATPase"/>
    <property type="match status" value="1"/>
</dbReference>
<sequence length="605" mass="67299">MESRLYNRLLFRLLALPVAALAVLALILGYGLQRVEESASAIDRADVVILHGNRLTRLILDEETGLRGFLLTRNPVFLEPLHSADLQIEPEFDTLFSLVKRPDQVARLQRLQAEHKQWELTAYHEIDSFPKDPVTLEQDLLQRKQDMDHLRAQMDEFLNIVIERRAVRSAENILVNRNARIILVLTAALIAGLLAWETRRIFRLLTTAYTQQIKEIKQRGDESYAREQWLNTTIRSIGDAVIACDTEGNIVFMNLVAERLTGWKEEESHGISLHTVFPIFNEDTRATVENPVDKVRRLGTVVGLANHTYLVSKDGSEICIDDSGAPIRDSSGDMIGIVLVFRDITDRRMSEGALMRAEKLAAAGRLAASVAHEVNNPLEGLTNLVYIARRSDELDEVRHLLSQAESELARIAHITRQSLGFYRETTLAAHFKPATIVHEVCDFYQTRAATLGVTLLVNTTTEREVLGTAGELRQILSNLLANGLDACSKGDTIRLEANAATDPRNSTRPGVRITVADTGQGILPEHLNSVFEPFFTTKKDTGTGLGLWVSRELVEKHGGSLRVRSRTVIPGCGTVFSIFLPVQGGRHPAAAELNGHQSQSDLSVN</sequence>
<dbReference type="InterPro" id="IPR007891">
    <property type="entry name" value="CHASE3"/>
</dbReference>
<keyword evidence="9" id="KW-1133">Transmembrane helix</keyword>
<dbReference type="InterPro" id="IPR001610">
    <property type="entry name" value="PAC"/>
</dbReference>
<dbReference type="InterPro" id="IPR013767">
    <property type="entry name" value="PAS_fold"/>
</dbReference>
<dbReference type="EC" id="2.7.13.3" evidence="2"/>
<evidence type="ECO:0000256" key="3">
    <source>
        <dbReference type="ARBA" id="ARBA00022553"/>
    </source>
</evidence>
<keyword evidence="9" id="KW-0472">Membrane</keyword>
<evidence type="ECO:0000256" key="9">
    <source>
        <dbReference type="SAM" id="Phobius"/>
    </source>
</evidence>
<feature type="domain" description="PAS" evidence="11">
    <location>
        <begin position="226"/>
        <end position="299"/>
    </location>
</feature>
<organism evidence="13 14">
    <name type="scientific">Tunturiibacter lichenicola</name>
    <dbReference type="NCBI Taxonomy" id="2051959"/>
    <lineage>
        <taxon>Bacteria</taxon>
        <taxon>Pseudomonadati</taxon>
        <taxon>Acidobacteriota</taxon>
        <taxon>Terriglobia</taxon>
        <taxon>Terriglobales</taxon>
        <taxon>Acidobacteriaceae</taxon>
        <taxon>Tunturiibacter</taxon>
    </lineage>
</organism>
<evidence type="ECO:0000256" key="6">
    <source>
        <dbReference type="ARBA" id="ARBA00022777"/>
    </source>
</evidence>
<dbReference type="Pfam" id="PF05227">
    <property type="entry name" value="CHASE3"/>
    <property type="match status" value="1"/>
</dbReference>